<name>A0AAV7PMH0_PLEWA</name>
<organism evidence="1 2">
    <name type="scientific">Pleurodeles waltl</name>
    <name type="common">Iberian ribbed newt</name>
    <dbReference type="NCBI Taxonomy" id="8319"/>
    <lineage>
        <taxon>Eukaryota</taxon>
        <taxon>Metazoa</taxon>
        <taxon>Chordata</taxon>
        <taxon>Craniata</taxon>
        <taxon>Vertebrata</taxon>
        <taxon>Euteleostomi</taxon>
        <taxon>Amphibia</taxon>
        <taxon>Batrachia</taxon>
        <taxon>Caudata</taxon>
        <taxon>Salamandroidea</taxon>
        <taxon>Salamandridae</taxon>
        <taxon>Pleurodelinae</taxon>
        <taxon>Pleurodeles</taxon>
    </lineage>
</organism>
<proteinExistence type="predicted"/>
<evidence type="ECO:0000313" key="2">
    <source>
        <dbReference type="Proteomes" id="UP001066276"/>
    </source>
</evidence>
<dbReference type="AlphaFoldDB" id="A0AAV7PMH0"/>
<keyword evidence="2" id="KW-1185">Reference proteome</keyword>
<dbReference type="EMBL" id="JANPWB010000011">
    <property type="protein sequence ID" value="KAJ1126973.1"/>
    <property type="molecule type" value="Genomic_DNA"/>
</dbReference>
<sequence>MQRRLDPKKRDRVKNVTGLLKREEMKRVKGMMTPLFVVVDDSAAEYDSPGFSLLSHVVVNDSSTDDESPVFMPPSKVSYRGWGGGRLNLTATTRPRVEHGVARPETQPWVLRPRCGRQNRPQPAIRFTVRSAAEKANR</sequence>
<dbReference type="Proteomes" id="UP001066276">
    <property type="component" value="Chromosome 7"/>
</dbReference>
<reference evidence="1" key="1">
    <citation type="journal article" date="2022" name="bioRxiv">
        <title>Sequencing and chromosome-scale assembly of the giantPleurodeles waltlgenome.</title>
        <authorList>
            <person name="Brown T."/>
            <person name="Elewa A."/>
            <person name="Iarovenko S."/>
            <person name="Subramanian E."/>
            <person name="Araus A.J."/>
            <person name="Petzold A."/>
            <person name="Susuki M."/>
            <person name="Suzuki K.-i.T."/>
            <person name="Hayashi T."/>
            <person name="Toyoda A."/>
            <person name="Oliveira C."/>
            <person name="Osipova E."/>
            <person name="Leigh N.D."/>
            <person name="Simon A."/>
            <person name="Yun M.H."/>
        </authorList>
    </citation>
    <scope>NUCLEOTIDE SEQUENCE</scope>
    <source>
        <strain evidence="1">20211129_DDA</strain>
        <tissue evidence="1">Liver</tissue>
    </source>
</reference>
<evidence type="ECO:0000313" key="1">
    <source>
        <dbReference type="EMBL" id="KAJ1126973.1"/>
    </source>
</evidence>
<comment type="caution">
    <text evidence="1">The sequence shown here is derived from an EMBL/GenBank/DDBJ whole genome shotgun (WGS) entry which is preliminary data.</text>
</comment>
<accession>A0AAV7PMH0</accession>
<gene>
    <name evidence="1" type="ORF">NDU88_005379</name>
</gene>
<protein>
    <submittedName>
        <fullName evidence="1">Uncharacterized protein</fullName>
    </submittedName>
</protein>